<dbReference type="InterPro" id="IPR016195">
    <property type="entry name" value="Pol/histidinol_Pase-like"/>
</dbReference>
<dbReference type="Gene3D" id="3.20.20.140">
    <property type="entry name" value="Metal-dependent hydrolases"/>
    <property type="match status" value="1"/>
</dbReference>
<sequence length="411" mass="45127">MRSLFKHALSLSVMLVATAVHAQKLPVYHIYSGSTHAHTSYTESHGSQMTQIAGAKKYQEVDSMGVQRAINTTINPDWRKVQGPPSEHFALAKAKGYDFYIVTDHSQEAGFAPPSPGNPQWISTHEQAMKATDKNFVAIVGYEHSENDGPGPKGHLNVINSRSYLNALFPGIDIKSLYKWVDTVSSYGPGPVVATFNHPAADAWDKWAYRDEKVTDVFTMLEVINSNANIHYEAFVNALDAGWKVSPVCGNDNHGTAGISQQTSRTFVLATEKTQKAILEAMAARRTYASLEQNIQCRYTVNGAMMGATLKGGDTFKFDISISDPDTNKPQDWITKIEIMKDNGTVADTYVPSSPSHAVVWKPTVKNASAKYFFIRVWNAGGGDVVNGKAPADPQKPVAWLAPVWIDRGTY</sequence>
<protein>
    <submittedName>
        <fullName evidence="2">Uncharacterized protein</fullName>
    </submittedName>
</protein>
<evidence type="ECO:0000256" key="1">
    <source>
        <dbReference type="SAM" id="SignalP"/>
    </source>
</evidence>
<dbReference type="EMBL" id="WVHS01000001">
    <property type="protein sequence ID" value="MXV13765.1"/>
    <property type="molecule type" value="Genomic_DNA"/>
</dbReference>
<name>A0A7K1XS02_9SPHI</name>
<proteinExistence type="predicted"/>
<keyword evidence="1" id="KW-0732">Signal</keyword>
<dbReference type="NCBIfam" id="NF038032">
    <property type="entry name" value="CehA_McbA_metalo"/>
    <property type="match status" value="1"/>
</dbReference>
<feature type="chain" id="PRO_5029453921" evidence="1">
    <location>
        <begin position="23"/>
        <end position="411"/>
    </location>
</feature>
<dbReference type="Proteomes" id="UP000451233">
    <property type="component" value="Unassembled WGS sequence"/>
</dbReference>
<gene>
    <name evidence="2" type="ORF">GS398_00485</name>
</gene>
<feature type="signal peptide" evidence="1">
    <location>
        <begin position="1"/>
        <end position="22"/>
    </location>
</feature>
<dbReference type="SUPFAM" id="SSF89550">
    <property type="entry name" value="PHP domain-like"/>
    <property type="match status" value="1"/>
</dbReference>
<evidence type="ECO:0000313" key="3">
    <source>
        <dbReference type="Proteomes" id="UP000451233"/>
    </source>
</evidence>
<evidence type="ECO:0000313" key="2">
    <source>
        <dbReference type="EMBL" id="MXV13765.1"/>
    </source>
</evidence>
<keyword evidence="3" id="KW-1185">Reference proteome</keyword>
<dbReference type="RefSeq" id="WP_160904795.1">
    <property type="nucleotide sequence ID" value="NZ_WVHS01000001.1"/>
</dbReference>
<dbReference type="AlphaFoldDB" id="A0A7K1XS02"/>
<accession>A0A7K1XS02</accession>
<organism evidence="2 3">
    <name type="scientific">Hufsiella ginkgonis</name>
    <dbReference type="NCBI Taxonomy" id="2695274"/>
    <lineage>
        <taxon>Bacteria</taxon>
        <taxon>Pseudomonadati</taxon>
        <taxon>Bacteroidota</taxon>
        <taxon>Sphingobacteriia</taxon>
        <taxon>Sphingobacteriales</taxon>
        <taxon>Sphingobacteriaceae</taxon>
        <taxon>Hufsiella</taxon>
    </lineage>
</organism>
<reference evidence="2 3" key="1">
    <citation type="submission" date="2019-11" db="EMBL/GenBank/DDBJ databases">
        <title>Pedobacter sp. HMF7056 Genome sequencing and assembly.</title>
        <authorList>
            <person name="Kang H."/>
            <person name="Kim H."/>
            <person name="Joh K."/>
        </authorList>
    </citation>
    <scope>NUCLEOTIDE SEQUENCE [LARGE SCALE GENOMIC DNA]</scope>
    <source>
        <strain evidence="2 3">HMF7056</strain>
    </source>
</reference>
<comment type="caution">
    <text evidence="2">The sequence shown here is derived from an EMBL/GenBank/DDBJ whole genome shotgun (WGS) entry which is preliminary data.</text>
</comment>